<comment type="caution">
    <text evidence="3">The sequence shown here is derived from an EMBL/GenBank/DDBJ whole genome shotgun (WGS) entry which is preliminary data.</text>
</comment>
<sequence length="542" mass="60428">MNGDGFKGTLIAPSAKLSSFLKNISDESLQISEVSSVLQQILVDVELCDSINQRRKYDAERLKHENEKKHYKHIIQEYKAINATLTEKRTAVADSFFNKFITVAAEYEVLKMHKDDSSRVKELERRLEEAERMLRSKERRLSNTVNANSIVNNDDNANTNDDLPSSIPSSSQLNNLNENKNDITNADEEASSVHPTSTSTSTSNNPLPTPPSSPPLPPSPPPAAHLKLLDDASLFTVFSFLEAFDVLSCAQVDRKFFSRVDALFGFGSAVNAEPQQKDEEQQQQQQQTEGRVEEQDNNSTPKRQQITTAANSLLNRGLSLLSRPDAKKESQPPLPPPTPPLTSNFASSIADKLSASELKSIISLTERLKKSETSLLQLAAEKDDLTQRLSSVEDVKDFMSSKVSDLEGVIEKKGVESSLKDQQTKSDQEVIGFLDVRVRNLESSNALLQSENVKMSAAVKRTKDEKKKQLKILDDMLQFERSNLEQQAAEFKGAKKVLVREVKQLRANMTALRAERDSLRGELMSLREALNGREGRRSSLGN</sequence>
<feature type="region of interest" description="Disordered" evidence="2">
    <location>
        <begin position="271"/>
        <end position="303"/>
    </location>
</feature>
<feature type="compositionally biased region" description="Low complexity" evidence="2">
    <location>
        <begin position="195"/>
        <end position="206"/>
    </location>
</feature>
<evidence type="ECO:0000256" key="2">
    <source>
        <dbReference type="SAM" id="MobiDB-lite"/>
    </source>
</evidence>
<reference evidence="4" key="1">
    <citation type="journal article" date="2023" name="Commun. Biol.">
        <title>Genome analysis of Parmales, the sister group of diatoms, reveals the evolutionary specialization of diatoms from phago-mixotrophs to photoautotrophs.</title>
        <authorList>
            <person name="Ban H."/>
            <person name="Sato S."/>
            <person name="Yoshikawa S."/>
            <person name="Yamada K."/>
            <person name="Nakamura Y."/>
            <person name="Ichinomiya M."/>
            <person name="Sato N."/>
            <person name="Blanc-Mathieu R."/>
            <person name="Endo H."/>
            <person name="Kuwata A."/>
            <person name="Ogata H."/>
        </authorList>
    </citation>
    <scope>NUCLEOTIDE SEQUENCE [LARGE SCALE GENOMIC DNA]</scope>
    <source>
        <strain evidence="4">NIES 3701</strain>
    </source>
</reference>
<dbReference type="Proteomes" id="UP001165085">
    <property type="component" value="Unassembled WGS sequence"/>
</dbReference>
<feature type="region of interest" description="Disordered" evidence="2">
    <location>
        <begin position="145"/>
        <end position="224"/>
    </location>
</feature>
<keyword evidence="4" id="KW-1185">Reference proteome</keyword>
<organism evidence="3 4">
    <name type="scientific">Triparma strigata</name>
    <dbReference type="NCBI Taxonomy" id="1606541"/>
    <lineage>
        <taxon>Eukaryota</taxon>
        <taxon>Sar</taxon>
        <taxon>Stramenopiles</taxon>
        <taxon>Ochrophyta</taxon>
        <taxon>Bolidophyceae</taxon>
        <taxon>Parmales</taxon>
        <taxon>Triparmaceae</taxon>
        <taxon>Triparma</taxon>
    </lineage>
</organism>
<evidence type="ECO:0000313" key="4">
    <source>
        <dbReference type="Proteomes" id="UP001165085"/>
    </source>
</evidence>
<feature type="region of interest" description="Disordered" evidence="2">
    <location>
        <begin position="324"/>
        <end position="345"/>
    </location>
</feature>
<evidence type="ECO:0000256" key="1">
    <source>
        <dbReference type="SAM" id="Coils"/>
    </source>
</evidence>
<dbReference type="EMBL" id="BRXY01000141">
    <property type="protein sequence ID" value="GMH70546.1"/>
    <property type="molecule type" value="Genomic_DNA"/>
</dbReference>
<feature type="coiled-coil region" evidence="1">
    <location>
        <begin position="481"/>
        <end position="529"/>
    </location>
</feature>
<name>A0A9W7AH97_9STRA</name>
<feature type="compositionally biased region" description="Polar residues" evidence="2">
    <location>
        <begin position="166"/>
        <end position="184"/>
    </location>
</feature>
<gene>
    <name evidence="3" type="ORF">TrST_g14039</name>
</gene>
<evidence type="ECO:0000313" key="3">
    <source>
        <dbReference type="EMBL" id="GMH70546.1"/>
    </source>
</evidence>
<proteinExistence type="predicted"/>
<dbReference type="AlphaFoldDB" id="A0A9W7AH97"/>
<protein>
    <submittedName>
        <fullName evidence="3">Uncharacterized protein</fullName>
    </submittedName>
</protein>
<feature type="compositionally biased region" description="Pro residues" evidence="2">
    <location>
        <begin position="207"/>
        <end position="223"/>
    </location>
</feature>
<keyword evidence="1" id="KW-0175">Coiled coil</keyword>
<feature type="coiled-coil region" evidence="1">
    <location>
        <begin position="368"/>
        <end position="395"/>
    </location>
</feature>
<dbReference type="OrthoDB" id="76516at2759"/>
<feature type="compositionally biased region" description="Low complexity" evidence="2">
    <location>
        <begin position="145"/>
        <end position="162"/>
    </location>
</feature>
<accession>A0A9W7AH97</accession>